<evidence type="ECO:0000313" key="3">
    <source>
        <dbReference type="Proteomes" id="UP000059188"/>
    </source>
</evidence>
<feature type="region of interest" description="Disordered" evidence="1">
    <location>
        <begin position="31"/>
        <end position="195"/>
    </location>
</feature>
<proteinExistence type="predicted"/>
<accession>A0A0B7FB11</accession>
<name>A0A0B7FB11_THACB</name>
<evidence type="ECO:0000256" key="1">
    <source>
        <dbReference type="SAM" id="MobiDB-lite"/>
    </source>
</evidence>
<dbReference type="AlphaFoldDB" id="A0A0B7FB11"/>
<reference evidence="2 3" key="1">
    <citation type="submission" date="2014-11" db="EMBL/GenBank/DDBJ databases">
        <authorList>
            <person name="Wibberg Daniel"/>
        </authorList>
    </citation>
    <scope>NUCLEOTIDE SEQUENCE [LARGE SCALE GENOMIC DNA]</scope>
    <source>
        <strain evidence="2">Rhizoctonia solani AG1-IB 7/3/14</strain>
    </source>
</reference>
<feature type="compositionally biased region" description="Low complexity" evidence="1">
    <location>
        <begin position="76"/>
        <end position="91"/>
    </location>
</feature>
<protein>
    <submittedName>
        <fullName evidence="2">Uncharacterized protein</fullName>
    </submittedName>
</protein>
<evidence type="ECO:0000313" key="2">
    <source>
        <dbReference type="EMBL" id="CEL53403.1"/>
    </source>
</evidence>
<dbReference type="EMBL" id="LN679221">
    <property type="protein sequence ID" value="CEL53403.1"/>
    <property type="molecule type" value="Genomic_DNA"/>
</dbReference>
<keyword evidence="3" id="KW-1185">Reference proteome</keyword>
<gene>
    <name evidence="2" type="ORF">RSOLAG1IB_11335</name>
</gene>
<dbReference type="OrthoDB" id="3257492at2759"/>
<organism evidence="2 3">
    <name type="scientific">Thanatephorus cucumeris (strain AG1-IB / isolate 7/3/14)</name>
    <name type="common">Lettuce bottom rot fungus</name>
    <name type="synonym">Rhizoctonia solani</name>
    <dbReference type="NCBI Taxonomy" id="1108050"/>
    <lineage>
        <taxon>Eukaryota</taxon>
        <taxon>Fungi</taxon>
        <taxon>Dikarya</taxon>
        <taxon>Basidiomycota</taxon>
        <taxon>Agaricomycotina</taxon>
        <taxon>Agaricomycetes</taxon>
        <taxon>Cantharellales</taxon>
        <taxon>Ceratobasidiaceae</taxon>
        <taxon>Rhizoctonia</taxon>
        <taxon>Rhizoctonia solani AG-1</taxon>
    </lineage>
</organism>
<feature type="compositionally biased region" description="Polar residues" evidence="1">
    <location>
        <begin position="129"/>
        <end position="146"/>
    </location>
</feature>
<dbReference type="Proteomes" id="UP000059188">
    <property type="component" value="Unassembled WGS sequence"/>
</dbReference>
<sequence length="195" mass="20362">MTIGPPFISWIEEQALEDAQRLRGGRLGCACCGDKNDGERPSPLEPQPDAARPEPVAQKVPTRTAPQLSQPVPPTQASQAGSSKKLAGASKSPDDLLTAPGRADTGRTRSSPGVQPAIPPMAQTRTRHQTLPSRLSANQPTQSPLPSVSPIPEDTIDYGGGLMRSPAFPPSVHVAAGSRKTSGAPPAAKPPFMKD</sequence>